<dbReference type="InterPro" id="IPR003018">
    <property type="entry name" value="GAF"/>
</dbReference>
<reference evidence="4 5" key="1">
    <citation type="submission" date="2018-03" db="EMBL/GenBank/DDBJ databases">
        <title>Genomic Encyclopedia of Archaeal and Bacterial Type Strains, Phase II (KMG-II): from individual species to whole genera.</title>
        <authorList>
            <person name="Goeker M."/>
        </authorList>
    </citation>
    <scope>NUCLEOTIDE SEQUENCE [LARGE SCALE GENOMIC DNA]</scope>
    <source>
        <strain evidence="4 5">DSM 28229</strain>
    </source>
</reference>
<feature type="coiled-coil region" evidence="1">
    <location>
        <begin position="369"/>
        <end position="417"/>
    </location>
</feature>
<keyword evidence="2" id="KW-0812">Transmembrane</keyword>
<keyword evidence="5" id="KW-1185">Reference proteome</keyword>
<accession>A0A315Z7K7</accession>
<feature type="transmembrane region" description="Helical" evidence="2">
    <location>
        <begin position="45"/>
        <end position="63"/>
    </location>
</feature>
<evidence type="ECO:0000256" key="2">
    <source>
        <dbReference type="SAM" id="Phobius"/>
    </source>
</evidence>
<feature type="transmembrane region" description="Helical" evidence="2">
    <location>
        <begin position="113"/>
        <end position="132"/>
    </location>
</feature>
<dbReference type="SUPFAM" id="SSF55781">
    <property type="entry name" value="GAF domain-like"/>
    <property type="match status" value="1"/>
</dbReference>
<feature type="transmembrane region" description="Helical" evidence="2">
    <location>
        <begin position="20"/>
        <end position="38"/>
    </location>
</feature>
<keyword evidence="2" id="KW-0472">Membrane</keyword>
<dbReference type="Proteomes" id="UP000245535">
    <property type="component" value="Unassembled WGS sequence"/>
</dbReference>
<keyword evidence="1" id="KW-0175">Coiled coil</keyword>
<dbReference type="EMBL" id="QGDO01000005">
    <property type="protein sequence ID" value="PWJ40134.1"/>
    <property type="molecule type" value="Genomic_DNA"/>
</dbReference>
<organism evidence="4 5">
    <name type="scientific">Sediminitomix flava</name>
    <dbReference type="NCBI Taxonomy" id="379075"/>
    <lineage>
        <taxon>Bacteria</taxon>
        <taxon>Pseudomonadati</taxon>
        <taxon>Bacteroidota</taxon>
        <taxon>Cytophagia</taxon>
        <taxon>Cytophagales</taxon>
        <taxon>Flammeovirgaceae</taxon>
        <taxon>Sediminitomix</taxon>
    </lineage>
</organism>
<evidence type="ECO:0000313" key="4">
    <source>
        <dbReference type="EMBL" id="PWJ40134.1"/>
    </source>
</evidence>
<dbReference type="Gene3D" id="3.30.450.40">
    <property type="match status" value="1"/>
</dbReference>
<feature type="domain" description="GAF" evidence="3">
    <location>
        <begin position="231"/>
        <end position="346"/>
    </location>
</feature>
<dbReference type="InterPro" id="IPR029016">
    <property type="entry name" value="GAF-like_dom_sf"/>
</dbReference>
<comment type="caution">
    <text evidence="4">The sequence shown here is derived from an EMBL/GenBank/DDBJ whole genome shotgun (WGS) entry which is preliminary data.</text>
</comment>
<evidence type="ECO:0000256" key="1">
    <source>
        <dbReference type="SAM" id="Coils"/>
    </source>
</evidence>
<dbReference type="Pfam" id="PF01590">
    <property type="entry name" value="GAF"/>
    <property type="match status" value="1"/>
</dbReference>
<dbReference type="RefSeq" id="WP_109620588.1">
    <property type="nucleotide sequence ID" value="NZ_QGDO01000005.1"/>
</dbReference>
<sequence>MLKSIEIQNQQKSFSRGEQYLGAFIFLLCLISNLSVILQPNFEKFYFLNFLSIVLLIPAWILLKSEEKLRLSLTLIAYFNFVIFSISIQNIFASLFLYFIIQTSLLLQKEKKNQVLFLFISFIYWTIQFAYISPNLLNELYNIQVWDLDGGLLYLIIFLIYTHLGLCFTFKYSNIQFEKKQIDTSIDNSTPLKTTTNSNLDKGNKNQNLFELNEGVNRLYDILINTIDKAEIYDYVTKEIGEFISAHRVAIYLVENFESKQFKLMSVFGESIDNYNLEEVNGLINEIGKLRKPTLIQNIPENYNSIYSSLGESKPNHIWVIPLVLKNKTIGILEVSSLSAPQKENELYLKKVSKNLTTALTSLLSFKKSQQLFEETKRLKDQVESKENAILKHMSALDTANSKVDFLKQEIDETLNSELNFFDTLDVPIIALMEDSTISRINNRAQELLKIQDEKHEQLDTILEVSFEELSDLDQLNINVKGQELLLSTRLQQINSITPRAQYFLYLQNESKTKEFKNNIELLEEIIKNKDLQIERQKQTLLNQMETTLFLKEKVDKLELSN</sequence>
<feature type="transmembrane region" description="Helical" evidence="2">
    <location>
        <begin position="152"/>
        <end position="170"/>
    </location>
</feature>
<protein>
    <submittedName>
        <fullName evidence="4">GAF domain-containing protein</fullName>
    </submittedName>
</protein>
<keyword evidence="2" id="KW-1133">Transmembrane helix</keyword>
<name>A0A315Z7K7_SEDFL</name>
<dbReference type="AlphaFoldDB" id="A0A315Z7K7"/>
<proteinExistence type="predicted"/>
<feature type="transmembrane region" description="Helical" evidence="2">
    <location>
        <begin position="75"/>
        <end position="101"/>
    </location>
</feature>
<gene>
    <name evidence="4" type="ORF">BC781_105202</name>
</gene>
<evidence type="ECO:0000259" key="3">
    <source>
        <dbReference type="Pfam" id="PF01590"/>
    </source>
</evidence>
<evidence type="ECO:0000313" key="5">
    <source>
        <dbReference type="Proteomes" id="UP000245535"/>
    </source>
</evidence>